<dbReference type="InterPro" id="IPR049492">
    <property type="entry name" value="BD-FAE-like_dom"/>
</dbReference>
<protein>
    <submittedName>
        <fullName evidence="3">Alpha/beta hydrolase</fullName>
    </submittedName>
</protein>
<reference evidence="3 4" key="1">
    <citation type="journal article" date="2021" name="PeerJ">
        <title>Analysis of 44 Vibrio anguillarum genomes reveals high genetic diversity.</title>
        <authorList>
            <person name="Hansen M.J."/>
            <person name="Dalsgaard I."/>
        </authorList>
    </citation>
    <scope>NUCLEOTIDE SEQUENCE [LARGE SCALE GENOMIC DNA]</scope>
    <source>
        <strain evidence="3 4">17-16730-2A</strain>
    </source>
</reference>
<gene>
    <name evidence="3" type="ORF">EAY07_23320</name>
</gene>
<feature type="domain" description="BD-FAE-like" evidence="2">
    <location>
        <begin position="29"/>
        <end position="117"/>
    </location>
</feature>
<accession>A0ABD4KTX5</accession>
<keyword evidence="1 3" id="KW-0378">Hydrolase</keyword>
<dbReference type="Pfam" id="PF20434">
    <property type="entry name" value="BD-FAE"/>
    <property type="match status" value="1"/>
</dbReference>
<name>A0ABD4KTX5_VIBAN</name>
<feature type="non-terminal residue" evidence="3">
    <location>
        <position position="118"/>
    </location>
</feature>
<feature type="non-terminal residue" evidence="3">
    <location>
        <position position="1"/>
    </location>
</feature>
<dbReference type="PANTHER" id="PTHR48081:SF13">
    <property type="entry name" value="ALPHA_BETA HYDROLASE"/>
    <property type="match status" value="1"/>
</dbReference>
<dbReference type="GO" id="GO:0016787">
    <property type="term" value="F:hydrolase activity"/>
    <property type="evidence" value="ECO:0007669"/>
    <property type="project" value="UniProtKB-KW"/>
</dbReference>
<evidence type="ECO:0000313" key="4">
    <source>
        <dbReference type="Proteomes" id="UP000722957"/>
    </source>
</evidence>
<dbReference type="InterPro" id="IPR050300">
    <property type="entry name" value="GDXG_lipolytic_enzyme"/>
</dbReference>
<dbReference type="Gene3D" id="3.40.50.1820">
    <property type="entry name" value="alpha/beta hydrolase"/>
    <property type="match status" value="1"/>
</dbReference>
<dbReference type="SUPFAM" id="SSF53474">
    <property type="entry name" value="alpha/beta-Hydrolases"/>
    <property type="match status" value="1"/>
</dbReference>
<sequence length="118" mass="13189">TSPSLSADVNARVSKDIVYKTIDGQDLKLNVYFPKASSAERPPLLIWIHGGAWKRGSKEAIETDNRRLLDSVLDQGYALAAVDYRLSGQASFPQPVIDINDAINFLHQRSDEYHFDAK</sequence>
<dbReference type="InterPro" id="IPR029058">
    <property type="entry name" value="AB_hydrolase_fold"/>
</dbReference>
<dbReference type="Proteomes" id="UP000722957">
    <property type="component" value="Unassembled WGS sequence"/>
</dbReference>
<proteinExistence type="predicted"/>
<evidence type="ECO:0000259" key="2">
    <source>
        <dbReference type="Pfam" id="PF20434"/>
    </source>
</evidence>
<organism evidence="3 4">
    <name type="scientific">Vibrio anguillarum</name>
    <name type="common">Listonella anguillarum</name>
    <dbReference type="NCBI Taxonomy" id="55601"/>
    <lineage>
        <taxon>Bacteria</taxon>
        <taxon>Pseudomonadati</taxon>
        <taxon>Pseudomonadota</taxon>
        <taxon>Gammaproteobacteria</taxon>
        <taxon>Vibrionales</taxon>
        <taxon>Vibrionaceae</taxon>
        <taxon>Vibrio</taxon>
    </lineage>
</organism>
<dbReference type="EMBL" id="RDOM01000640">
    <property type="protein sequence ID" value="MBF4274880.1"/>
    <property type="molecule type" value="Genomic_DNA"/>
</dbReference>
<dbReference type="PANTHER" id="PTHR48081">
    <property type="entry name" value="AB HYDROLASE SUPERFAMILY PROTEIN C4A8.06C"/>
    <property type="match status" value="1"/>
</dbReference>
<evidence type="ECO:0000256" key="1">
    <source>
        <dbReference type="ARBA" id="ARBA00022801"/>
    </source>
</evidence>
<dbReference type="RefSeq" id="WP_194574186.1">
    <property type="nucleotide sequence ID" value="NZ_RDOM01000640.1"/>
</dbReference>
<comment type="caution">
    <text evidence="3">The sequence shown here is derived from an EMBL/GenBank/DDBJ whole genome shotgun (WGS) entry which is preliminary data.</text>
</comment>
<evidence type="ECO:0000313" key="3">
    <source>
        <dbReference type="EMBL" id="MBF4274880.1"/>
    </source>
</evidence>
<dbReference type="AlphaFoldDB" id="A0ABD4KTX5"/>